<dbReference type="GO" id="GO:0016887">
    <property type="term" value="F:ATP hydrolysis activity"/>
    <property type="evidence" value="ECO:0007669"/>
    <property type="project" value="InterPro"/>
</dbReference>
<dbReference type="SUPFAM" id="SSF54585">
    <property type="entry name" value="Cdc48 domain 2-like"/>
    <property type="match status" value="1"/>
</dbReference>
<dbReference type="PANTHER" id="PTHR23077">
    <property type="entry name" value="AAA-FAMILY ATPASE"/>
    <property type="match status" value="1"/>
</dbReference>
<dbReference type="SUPFAM" id="SSF52540">
    <property type="entry name" value="P-loop containing nucleoside triphosphate hydrolases"/>
    <property type="match status" value="1"/>
</dbReference>
<dbReference type="InterPro" id="IPR003959">
    <property type="entry name" value="ATPase_AAA_core"/>
</dbReference>
<dbReference type="GO" id="GO:0005524">
    <property type="term" value="F:ATP binding"/>
    <property type="evidence" value="ECO:0007669"/>
    <property type="project" value="UniProtKB-KW"/>
</dbReference>
<dbReference type="Pfam" id="PF00004">
    <property type="entry name" value="AAA"/>
    <property type="match status" value="1"/>
</dbReference>
<evidence type="ECO:0000259" key="4">
    <source>
        <dbReference type="Pfam" id="PF02933"/>
    </source>
</evidence>
<dbReference type="GO" id="GO:0031593">
    <property type="term" value="F:polyubiquitin modification-dependent protein binding"/>
    <property type="evidence" value="ECO:0007669"/>
    <property type="project" value="TreeGrafter"/>
</dbReference>
<dbReference type="InterPro" id="IPR027417">
    <property type="entry name" value="P-loop_NTPase"/>
</dbReference>
<dbReference type="PANTHER" id="PTHR23077:SF171">
    <property type="entry name" value="NUCLEAR VALOSIN-CONTAINING PROTEIN-LIKE"/>
    <property type="match status" value="1"/>
</dbReference>
<feature type="domain" description="ATPase AAA-type core" evidence="3">
    <location>
        <begin position="87"/>
        <end position="137"/>
    </location>
</feature>
<gene>
    <name evidence="5" type="ORF">PINE0816_LOCUS9416</name>
</gene>
<dbReference type="GO" id="GO:0005829">
    <property type="term" value="C:cytosol"/>
    <property type="evidence" value="ECO:0007669"/>
    <property type="project" value="TreeGrafter"/>
</dbReference>
<protein>
    <submittedName>
        <fullName evidence="5">Uncharacterized protein</fullName>
    </submittedName>
</protein>
<dbReference type="GO" id="GO:0030970">
    <property type="term" value="P:retrograde protein transport, ER to cytosol"/>
    <property type="evidence" value="ECO:0007669"/>
    <property type="project" value="TreeGrafter"/>
</dbReference>
<proteinExistence type="predicted"/>
<dbReference type="GO" id="GO:0097352">
    <property type="term" value="P:autophagosome maturation"/>
    <property type="evidence" value="ECO:0007669"/>
    <property type="project" value="TreeGrafter"/>
</dbReference>
<dbReference type="GO" id="GO:0005634">
    <property type="term" value="C:nucleus"/>
    <property type="evidence" value="ECO:0007669"/>
    <property type="project" value="TreeGrafter"/>
</dbReference>
<evidence type="ECO:0000256" key="1">
    <source>
        <dbReference type="ARBA" id="ARBA00022741"/>
    </source>
</evidence>
<dbReference type="InterPro" id="IPR004201">
    <property type="entry name" value="Cdc48_dom2"/>
</dbReference>
<accession>A0A7S0GB12</accession>
<dbReference type="InterPro" id="IPR050168">
    <property type="entry name" value="AAA_ATPase_domain"/>
</dbReference>
<dbReference type="Gene3D" id="3.10.330.10">
    <property type="match status" value="1"/>
</dbReference>
<reference evidence="5" key="1">
    <citation type="submission" date="2021-01" db="EMBL/GenBank/DDBJ databases">
        <authorList>
            <person name="Corre E."/>
            <person name="Pelletier E."/>
            <person name="Niang G."/>
            <person name="Scheremetjew M."/>
            <person name="Finn R."/>
            <person name="Kale V."/>
            <person name="Holt S."/>
            <person name="Cochrane G."/>
            <person name="Meng A."/>
            <person name="Brown T."/>
            <person name="Cohen L."/>
        </authorList>
    </citation>
    <scope>NUCLEOTIDE SEQUENCE</scope>
    <source>
        <strain evidence="5">CCAP1064/1</strain>
    </source>
</reference>
<dbReference type="Gene3D" id="3.40.50.300">
    <property type="entry name" value="P-loop containing nucleotide triphosphate hydrolases"/>
    <property type="match status" value="1"/>
</dbReference>
<evidence type="ECO:0000313" key="5">
    <source>
        <dbReference type="EMBL" id="CAD8413286.1"/>
    </source>
</evidence>
<keyword evidence="2" id="KW-0067">ATP-binding</keyword>
<dbReference type="Pfam" id="PF02933">
    <property type="entry name" value="CDC48_2"/>
    <property type="match status" value="1"/>
</dbReference>
<organism evidence="5">
    <name type="scientific">Proboscia inermis</name>
    <dbReference type="NCBI Taxonomy" id="420281"/>
    <lineage>
        <taxon>Eukaryota</taxon>
        <taxon>Sar</taxon>
        <taxon>Stramenopiles</taxon>
        <taxon>Ochrophyta</taxon>
        <taxon>Bacillariophyta</taxon>
        <taxon>Coscinodiscophyceae</taxon>
        <taxon>Rhizosoleniophycidae</taxon>
        <taxon>Rhizosoleniales</taxon>
        <taxon>Rhizosoleniaceae</taxon>
        <taxon>Proboscia</taxon>
    </lineage>
</organism>
<evidence type="ECO:0000256" key="2">
    <source>
        <dbReference type="ARBA" id="ARBA00022840"/>
    </source>
</evidence>
<dbReference type="EMBL" id="HBEL01020063">
    <property type="protein sequence ID" value="CAD8413286.1"/>
    <property type="molecule type" value="Transcribed_RNA"/>
</dbReference>
<keyword evidence="1" id="KW-0547">Nucleotide-binding</keyword>
<dbReference type="GO" id="GO:0051228">
    <property type="term" value="P:mitotic spindle disassembly"/>
    <property type="evidence" value="ECO:0007669"/>
    <property type="project" value="TreeGrafter"/>
</dbReference>
<evidence type="ECO:0000259" key="3">
    <source>
        <dbReference type="Pfam" id="PF00004"/>
    </source>
</evidence>
<dbReference type="AlphaFoldDB" id="A0A7S0GB12"/>
<dbReference type="InterPro" id="IPR029067">
    <property type="entry name" value="CDC48_domain_2-like_sf"/>
</dbReference>
<sequence>MHSVEFKVVKTDPAPYCIVAPDTVIHCEGEPVKLEDEEKMDNVGYVDVGGCRKQMAQICEMIELPSRHPALYKTLGMKPPRGMFLYANETDAFFFLINGPEIMIKMAGKSQSNLCKGFEETEKNAPAIMFIYHIDQVENM</sequence>
<dbReference type="GO" id="GO:0034098">
    <property type="term" value="C:VCP-NPL4-UFD1 AAA ATPase complex"/>
    <property type="evidence" value="ECO:0007669"/>
    <property type="project" value="TreeGrafter"/>
</dbReference>
<name>A0A7S0GB12_9STRA</name>
<feature type="domain" description="CDC48" evidence="4">
    <location>
        <begin position="1"/>
        <end position="33"/>
    </location>
</feature>